<name>W9QS56_9ROSA</name>
<dbReference type="Proteomes" id="UP000030645">
    <property type="component" value="Unassembled WGS sequence"/>
</dbReference>
<dbReference type="EMBL" id="KE344072">
    <property type="protein sequence ID" value="EXB52697.1"/>
    <property type="molecule type" value="Genomic_DNA"/>
</dbReference>
<sequence length="181" mass="20257">MDCELAFQNSGYRTKCEYAFLCLEAAKSSSICTAAHTSTQHKEVDCRTSWPLQSNGLKYPLLVKRFACVVISELYPLTFDVLQPPQMISALAGGPYEDLSLAAAASVEAEATVGNAVYMLPSYNHDCGNSLRFFPPSMYWFQLFALLHRVNFHLVRSGCIFSWLWNYNTNTQISVCVGDIE</sequence>
<protein>
    <submittedName>
        <fullName evidence="1">Uncharacterized protein</fullName>
    </submittedName>
</protein>
<evidence type="ECO:0000313" key="2">
    <source>
        <dbReference type="Proteomes" id="UP000030645"/>
    </source>
</evidence>
<organism evidence="1 2">
    <name type="scientific">Morus notabilis</name>
    <dbReference type="NCBI Taxonomy" id="981085"/>
    <lineage>
        <taxon>Eukaryota</taxon>
        <taxon>Viridiplantae</taxon>
        <taxon>Streptophyta</taxon>
        <taxon>Embryophyta</taxon>
        <taxon>Tracheophyta</taxon>
        <taxon>Spermatophyta</taxon>
        <taxon>Magnoliopsida</taxon>
        <taxon>eudicotyledons</taxon>
        <taxon>Gunneridae</taxon>
        <taxon>Pentapetalae</taxon>
        <taxon>rosids</taxon>
        <taxon>fabids</taxon>
        <taxon>Rosales</taxon>
        <taxon>Moraceae</taxon>
        <taxon>Moreae</taxon>
        <taxon>Morus</taxon>
    </lineage>
</organism>
<keyword evidence="2" id="KW-1185">Reference proteome</keyword>
<gene>
    <name evidence="1" type="ORF">L484_022474</name>
</gene>
<evidence type="ECO:0000313" key="1">
    <source>
        <dbReference type="EMBL" id="EXB52697.1"/>
    </source>
</evidence>
<dbReference type="AlphaFoldDB" id="W9QS56"/>
<proteinExistence type="predicted"/>
<accession>W9QS56</accession>
<reference evidence="2" key="1">
    <citation type="submission" date="2013-01" db="EMBL/GenBank/DDBJ databases">
        <title>Draft Genome Sequence of a Mulberry Tree, Morus notabilis C.K. Schneid.</title>
        <authorList>
            <person name="He N."/>
            <person name="Zhao S."/>
        </authorList>
    </citation>
    <scope>NUCLEOTIDE SEQUENCE</scope>
</reference>
<dbReference type="STRING" id="981085.W9QS56"/>